<feature type="transmembrane region" description="Helical" evidence="6">
    <location>
        <begin position="49"/>
        <end position="73"/>
    </location>
</feature>
<protein>
    <submittedName>
        <fullName evidence="8">Putative flippase GtrA</fullName>
    </submittedName>
</protein>
<feature type="domain" description="GtrA/DPMS transmembrane" evidence="7">
    <location>
        <begin position="24"/>
        <end position="136"/>
    </location>
</feature>
<evidence type="ECO:0000313" key="9">
    <source>
        <dbReference type="Proteomes" id="UP000622552"/>
    </source>
</evidence>
<dbReference type="InterPro" id="IPR051401">
    <property type="entry name" value="GtrA_CellWall_Glycosyl"/>
</dbReference>
<evidence type="ECO:0000256" key="3">
    <source>
        <dbReference type="ARBA" id="ARBA00022692"/>
    </source>
</evidence>
<comment type="subcellular location">
    <subcellularLocation>
        <location evidence="1">Membrane</location>
        <topology evidence="1">Multi-pass membrane protein</topology>
    </subcellularLocation>
</comment>
<evidence type="ECO:0000256" key="1">
    <source>
        <dbReference type="ARBA" id="ARBA00004141"/>
    </source>
</evidence>
<keyword evidence="9" id="KW-1185">Reference proteome</keyword>
<dbReference type="EMBL" id="JADOUF010000001">
    <property type="protein sequence ID" value="MBG6136956.1"/>
    <property type="molecule type" value="Genomic_DNA"/>
</dbReference>
<evidence type="ECO:0000256" key="2">
    <source>
        <dbReference type="ARBA" id="ARBA00009399"/>
    </source>
</evidence>
<evidence type="ECO:0000313" key="8">
    <source>
        <dbReference type="EMBL" id="MBG6136956.1"/>
    </source>
</evidence>
<proteinExistence type="inferred from homology"/>
<evidence type="ECO:0000256" key="4">
    <source>
        <dbReference type="ARBA" id="ARBA00022989"/>
    </source>
</evidence>
<reference evidence="8" key="1">
    <citation type="submission" date="2020-11" db="EMBL/GenBank/DDBJ databases">
        <title>Sequencing the genomes of 1000 actinobacteria strains.</title>
        <authorList>
            <person name="Klenk H.-P."/>
        </authorList>
    </citation>
    <scope>NUCLEOTIDE SEQUENCE</scope>
    <source>
        <strain evidence="8">DSM 45356</strain>
    </source>
</reference>
<comment type="similarity">
    <text evidence="2">Belongs to the GtrA family.</text>
</comment>
<dbReference type="PANTHER" id="PTHR38459:SF1">
    <property type="entry name" value="PROPHAGE BACTOPRENOL-LINKED GLUCOSE TRANSLOCASE HOMOLOG"/>
    <property type="match status" value="1"/>
</dbReference>
<comment type="caution">
    <text evidence="8">The sequence shown here is derived from an EMBL/GenBank/DDBJ whole genome shotgun (WGS) entry which is preliminary data.</text>
</comment>
<name>A0A8J7KKP0_9ACTN</name>
<dbReference type="InterPro" id="IPR007267">
    <property type="entry name" value="GtrA_DPMS_TM"/>
</dbReference>
<dbReference type="GO" id="GO:0005886">
    <property type="term" value="C:plasma membrane"/>
    <property type="evidence" value="ECO:0007669"/>
    <property type="project" value="TreeGrafter"/>
</dbReference>
<feature type="transmembrane region" description="Helical" evidence="6">
    <location>
        <begin position="23"/>
        <end position="43"/>
    </location>
</feature>
<keyword evidence="3 6" id="KW-0812">Transmembrane</keyword>
<feature type="transmembrane region" description="Helical" evidence="6">
    <location>
        <begin position="85"/>
        <end position="107"/>
    </location>
</feature>
<dbReference type="GO" id="GO:0000271">
    <property type="term" value="P:polysaccharide biosynthetic process"/>
    <property type="evidence" value="ECO:0007669"/>
    <property type="project" value="InterPro"/>
</dbReference>
<sequence length="138" mass="15118">MDHAGVVSVLARRAGALSRRSEVRYVLVGGMCFAVDAALLYTLSRPCHVWLPLATALAFGSSVLANFTLNRLWSFGARRTPGRHFLRYSCLVAANWAVTVCAVPTITWAGAPLLVAKTTCTAALFLANYVVSRRWIYR</sequence>
<keyword evidence="5 6" id="KW-0472">Membrane</keyword>
<keyword evidence="4 6" id="KW-1133">Transmembrane helix</keyword>
<accession>A0A8J7KKP0</accession>
<dbReference type="Proteomes" id="UP000622552">
    <property type="component" value="Unassembled WGS sequence"/>
</dbReference>
<evidence type="ECO:0000259" key="7">
    <source>
        <dbReference type="Pfam" id="PF04138"/>
    </source>
</evidence>
<feature type="transmembrane region" description="Helical" evidence="6">
    <location>
        <begin position="113"/>
        <end position="131"/>
    </location>
</feature>
<dbReference type="AlphaFoldDB" id="A0A8J7KKP0"/>
<evidence type="ECO:0000256" key="6">
    <source>
        <dbReference type="SAM" id="Phobius"/>
    </source>
</evidence>
<dbReference type="PANTHER" id="PTHR38459">
    <property type="entry name" value="PROPHAGE BACTOPRENOL-LINKED GLUCOSE TRANSLOCASE HOMOLOG"/>
    <property type="match status" value="1"/>
</dbReference>
<dbReference type="Pfam" id="PF04138">
    <property type="entry name" value="GtrA_DPMS_TM"/>
    <property type="match status" value="1"/>
</dbReference>
<dbReference type="RefSeq" id="WP_197003870.1">
    <property type="nucleotide sequence ID" value="NZ_BONS01000022.1"/>
</dbReference>
<gene>
    <name evidence="8" type="ORF">IW245_003150</name>
</gene>
<organism evidence="8 9">
    <name type="scientific">Longispora fulva</name>
    <dbReference type="NCBI Taxonomy" id="619741"/>
    <lineage>
        <taxon>Bacteria</taxon>
        <taxon>Bacillati</taxon>
        <taxon>Actinomycetota</taxon>
        <taxon>Actinomycetes</taxon>
        <taxon>Micromonosporales</taxon>
        <taxon>Micromonosporaceae</taxon>
        <taxon>Longispora</taxon>
    </lineage>
</organism>
<evidence type="ECO:0000256" key="5">
    <source>
        <dbReference type="ARBA" id="ARBA00023136"/>
    </source>
</evidence>